<protein>
    <submittedName>
        <fullName evidence="2">Uncharacterized protein</fullName>
    </submittedName>
</protein>
<dbReference type="Proteomes" id="UP001159363">
    <property type="component" value="Chromosome 15"/>
</dbReference>
<feature type="compositionally biased region" description="Basic and acidic residues" evidence="1">
    <location>
        <begin position="136"/>
        <end position="151"/>
    </location>
</feature>
<evidence type="ECO:0000256" key="1">
    <source>
        <dbReference type="SAM" id="MobiDB-lite"/>
    </source>
</evidence>
<sequence>MDHCVSRLLLVLCGIHVMRHHRHHQDEKGCNVLRGSLLHDACKDLSAIQAVSPQRRTTFAAHIHLQGRGRKLLEPNVSSRMVAKARPRCFRRETHMRQELGDKSTSPLTIRPLVRHKSRRFHRMSFLRRYKPGNRSGKDEVGPQLDQEHSRRLSRHPQHCGIDDSSLLGQTANSDFYCQVFRHPREENSAKAFGFVAPENSDSHMTFSPETTHSRHTYAGEGFRRLEAIMGIGLKFPGRISRNPDVPDNVSRLNPGARSPQPCGVCYTPRPSCGPPHDFLRAVELICFPEEKAMARSESADVCLSKDLLAPVPNCPLYFSELKKVLRSPSIRCINRKHTEAFDYVAEQAGTKEFDLAVYDTLKIQVLNSDVASSGGRLFVPAPAVTHAAACGELLQGKLCFALCYTSIVCYLTHRPLKRSSVFDVTALWFLLRASSVCSTGRLATPHHTPLNTEVAQRSENCEEDIRIVLYYGQPFWSQRPHESSLRSFPAQHQLHKEAAETLVFRPLTRTRVEVVVNFQSAHFIVNSLYHGGYVVRPIPSQQDRPGSIPGGVVKMFACGKCGGRCRGAVGFFGAFPVFSTLAFHPCFPSSPHFNLTGTEDYTRSDQSPPNLANRFRFPAGSLPDFRKWESCRTMPLRDRFPGRISRSGTAPYPHHFTLIGSRDLDTDIRVLGSLLGRPQSRLSQLRGYSRNLEHVLLPFRPCPKTVIPGARPLRGGGGGEAGLYKYTGAETLAENGYENCYGNGVSSGAGLKVRNRSGSAPRSWLESR</sequence>
<evidence type="ECO:0000313" key="2">
    <source>
        <dbReference type="EMBL" id="KAJ8866792.1"/>
    </source>
</evidence>
<dbReference type="EMBL" id="JARBHB010000016">
    <property type="protein sequence ID" value="KAJ8866792.1"/>
    <property type="molecule type" value="Genomic_DNA"/>
</dbReference>
<evidence type="ECO:0000313" key="3">
    <source>
        <dbReference type="Proteomes" id="UP001159363"/>
    </source>
</evidence>
<reference evidence="2 3" key="1">
    <citation type="submission" date="2023-02" db="EMBL/GenBank/DDBJ databases">
        <title>LHISI_Scaffold_Assembly.</title>
        <authorList>
            <person name="Stuart O.P."/>
            <person name="Cleave R."/>
            <person name="Magrath M.J.L."/>
            <person name="Mikheyev A.S."/>
        </authorList>
    </citation>
    <scope>NUCLEOTIDE SEQUENCE [LARGE SCALE GENOMIC DNA]</scope>
    <source>
        <strain evidence="2">Daus_M_001</strain>
        <tissue evidence="2">Leg muscle</tissue>
    </source>
</reference>
<gene>
    <name evidence="2" type="ORF">PR048_032653</name>
</gene>
<keyword evidence="3" id="KW-1185">Reference proteome</keyword>
<name>A0ABQ9G3Z5_9NEOP</name>
<proteinExistence type="predicted"/>
<organism evidence="2 3">
    <name type="scientific">Dryococelus australis</name>
    <dbReference type="NCBI Taxonomy" id="614101"/>
    <lineage>
        <taxon>Eukaryota</taxon>
        <taxon>Metazoa</taxon>
        <taxon>Ecdysozoa</taxon>
        <taxon>Arthropoda</taxon>
        <taxon>Hexapoda</taxon>
        <taxon>Insecta</taxon>
        <taxon>Pterygota</taxon>
        <taxon>Neoptera</taxon>
        <taxon>Polyneoptera</taxon>
        <taxon>Phasmatodea</taxon>
        <taxon>Verophasmatodea</taxon>
        <taxon>Anareolatae</taxon>
        <taxon>Phasmatidae</taxon>
        <taxon>Eurycanthinae</taxon>
        <taxon>Dryococelus</taxon>
    </lineage>
</organism>
<accession>A0ABQ9G3Z5</accession>
<comment type="caution">
    <text evidence="2">The sequence shown here is derived from an EMBL/GenBank/DDBJ whole genome shotgun (WGS) entry which is preliminary data.</text>
</comment>
<feature type="region of interest" description="Disordered" evidence="1">
    <location>
        <begin position="130"/>
        <end position="158"/>
    </location>
</feature>